<comment type="caution">
    <text evidence="2">The sequence shown here is derived from an EMBL/GenBank/DDBJ whole genome shotgun (WGS) entry which is preliminary data.</text>
</comment>
<organism evidence="2 3">
    <name type="scientific">Portunus trituberculatus</name>
    <name type="common">Swimming crab</name>
    <name type="synonym">Neptunus trituberculatus</name>
    <dbReference type="NCBI Taxonomy" id="210409"/>
    <lineage>
        <taxon>Eukaryota</taxon>
        <taxon>Metazoa</taxon>
        <taxon>Ecdysozoa</taxon>
        <taxon>Arthropoda</taxon>
        <taxon>Crustacea</taxon>
        <taxon>Multicrustacea</taxon>
        <taxon>Malacostraca</taxon>
        <taxon>Eumalacostraca</taxon>
        <taxon>Eucarida</taxon>
        <taxon>Decapoda</taxon>
        <taxon>Pleocyemata</taxon>
        <taxon>Brachyura</taxon>
        <taxon>Eubrachyura</taxon>
        <taxon>Portunoidea</taxon>
        <taxon>Portunidae</taxon>
        <taxon>Portuninae</taxon>
        <taxon>Portunus</taxon>
    </lineage>
</organism>
<evidence type="ECO:0000313" key="3">
    <source>
        <dbReference type="Proteomes" id="UP000324222"/>
    </source>
</evidence>
<keyword evidence="3" id="KW-1185">Reference proteome</keyword>
<evidence type="ECO:0000313" key="2">
    <source>
        <dbReference type="EMBL" id="MPC63781.1"/>
    </source>
</evidence>
<dbReference type="EMBL" id="VSRR010021250">
    <property type="protein sequence ID" value="MPC63781.1"/>
    <property type="molecule type" value="Genomic_DNA"/>
</dbReference>
<name>A0A5B7GU54_PORTR</name>
<accession>A0A5B7GU54</accession>
<dbReference type="Proteomes" id="UP000324222">
    <property type="component" value="Unassembled WGS sequence"/>
</dbReference>
<keyword evidence="1" id="KW-1133">Transmembrane helix</keyword>
<keyword evidence="1" id="KW-0812">Transmembrane</keyword>
<protein>
    <submittedName>
        <fullName evidence="2">Uncharacterized protein</fullName>
    </submittedName>
</protein>
<dbReference type="AlphaFoldDB" id="A0A5B7GU54"/>
<keyword evidence="1" id="KW-0472">Membrane</keyword>
<reference evidence="2 3" key="1">
    <citation type="submission" date="2019-05" db="EMBL/GenBank/DDBJ databases">
        <title>Another draft genome of Portunus trituberculatus and its Hox gene families provides insights of decapod evolution.</title>
        <authorList>
            <person name="Jeong J.-H."/>
            <person name="Song I."/>
            <person name="Kim S."/>
            <person name="Choi T."/>
            <person name="Kim D."/>
            <person name="Ryu S."/>
            <person name="Kim W."/>
        </authorList>
    </citation>
    <scope>NUCLEOTIDE SEQUENCE [LARGE SCALE GENOMIC DNA]</scope>
    <source>
        <tissue evidence="2">Muscle</tissue>
    </source>
</reference>
<evidence type="ECO:0000256" key="1">
    <source>
        <dbReference type="SAM" id="Phobius"/>
    </source>
</evidence>
<gene>
    <name evidence="2" type="ORF">E2C01_057884</name>
</gene>
<sequence>MEEKEAIVPVTMGISPGQAAFLPIGIVLYVLAQRIRVWLTWHGPLTRHPLPLRHVLLTRLNNMYMGTPQLLGTQYCKL</sequence>
<proteinExistence type="predicted"/>
<feature type="transmembrane region" description="Helical" evidence="1">
    <location>
        <begin position="6"/>
        <end position="32"/>
    </location>
</feature>